<reference evidence="2 3" key="1">
    <citation type="submission" date="2012-11" db="EMBL/GenBank/DDBJ databases">
        <title>The complete genome sequence of Corynebacterium maris Coryn-1 (=DSM 45190).</title>
        <authorList>
            <person name="Schaffert L."/>
            <person name="Albersmeier A."/>
            <person name="Kalinowski J."/>
            <person name="Ruckert C."/>
        </authorList>
    </citation>
    <scope>NUCLEOTIDE SEQUENCE [LARGE SCALE GENOMIC DNA]</scope>
    <source>
        <strain evidence="3">Coryn-1</strain>
    </source>
</reference>
<dbReference type="AlphaFoldDB" id="S5SRR9"/>
<feature type="transmembrane region" description="Helical" evidence="1">
    <location>
        <begin position="71"/>
        <end position="94"/>
    </location>
</feature>
<keyword evidence="1" id="KW-1133">Transmembrane helix</keyword>
<feature type="transmembrane region" description="Helical" evidence="1">
    <location>
        <begin position="157"/>
        <end position="184"/>
    </location>
</feature>
<name>S5SRR9_9CORY</name>
<feature type="transmembrane region" description="Helical" evidence="1">
    <location>
        <begin position="216"/>
        <end position="237"/>
    </location>
</feature>
<evidence type="ECO:0000256" key="1">
    <source>
        <dbReference type="SAM" id="Phobius"/>
    </source>
</evidence>
<sequence>MWQPAIVVALLAVRVVVAAQGWFYWDDLILLAQARDTPLAELVWRPHDGHLMPGSWLLIWLFATLVDGLNWPAALTALATGQLLAAGAVAYAAWRICPRQAWWVTGIYVLVPVTLPVTTWLAAAVNSLPLHAACAVWLAHGWLYLRHGRVRDAVIAAVAVLAAGFFSERVIFLAPFTLLLLLAWGPATRWLRLTVALVVPAAGWAIAYLMAVGDPWVSGGGGLLVHGYLQAFLPTLVGGPWDWERWHPGPPFATPPGAAIVLGVLAAVVLLGWSIWRRHAAPLLVLAYPLLPFLALAVARSGPDTAPEITQTLRHFAEVAVLMALTAGVLAAQNPRPPRWTPVLGVVLAASSLFSTATYAQSWAEQPAREYFTALRAGLEGREEPILDQAVPLEVLLPVAHPYNRLSTLLGPPQISDSTTAPALVDGFGTLVDAELYPMRATGAECGPGAFALDGPLMERDWVLRLNYFAEDDGEIAVALDGEAVTVPVEAGLHQVHVALTGGGQELRVDGEVCLGRSEVGVLAPAR</sequence>
<dbReference type="KEGG" id="cmd:B841_01680"/>
<evidence type="ECO:0008006" key="4">
    <source>
        <dbReference type="Google" id="ProtNLM"/>
    </source>
</evidence>
<feature type="transmembrane region" description="Helical" evidence="1">
    <location>
        <begin position="283"/>
        <end position="301"/>
    </location>
</feature>
<dbReference type="HOGENOM" id="CLU_020410_0_0_11"/>
<gene>
    <name evidence="2" type="ORF">B841_01680</name>
</gene>
<evidence type="ECO:0000313" key="3">
    <source>
        <dbReference type="Proteomes" id="UP000015388"/>
    </source>
</evidence>
<dbReference type="PATRIC" id="fig|1224163.3.peg.339"/>
<dbReference type="eggNOG" id="COG0815">
    <property type="taxonomic scope" value="Bacteria"/>
</dbReference>
<dbReference type="EMBL" id="CP003924">
    <property type="protein sequence ID" value="AGS33819.1"/>
    <property type="molecule type" value="Genomic_DNA"/>
</dbReference>
<feature type="transmembrane region" description="Helical" evidence="1">
    <location>
        <begin position="190"/>
        <end position="209"/>
    </location>
</feature>
<dbReference type="STRING" id="1224163.B841_01680"/>
<accession>S5SRR9</accession>
<proteinExistence type="predicted"/>
<keyword evidence="1" id="KW-0812">Transmembrane</keyword>
<keyword evidence="3" id="KW-1185">Reference proteome</keyword>
<protein>
    <recommendedName>
        <fullName evidence="4">Glycosyltransferase RgtA/B/C/D-like domain-containing protein</fullName>
    </recommendedName>
</protein>
<feature type="transmembrane region" description="Helical" evidence="1">
    <location>
        <begin position="128"/>
        <end position="145"/>
    </location>
</feature>
<dbReference type="Proteomes" id="UP000015388">
    <property type="component" value="Chromosome"/>
</dbReference>
<feature type="transmembrane region" description="Helical" evidence="1">
    <location>
        <begin position="101"/>
        <end position="122"/>
    </location>
</feature>
<organism evidence="2 3">
    <name type="scientific">Corynebacterium maris DSM 45190</name>
    <dbReference type="NCBI Taxonomy" id="1224163"/>
    <lineage>
        <taxon>Bacteria</taxon>
        <taxon>Bacillati</taxon>
        <taxon>Actinomycetota</taxon>
        <taxon>Actinomycetes</taxon>
        <taxon>Mycobacteriales</taxon>
        <taxon>Corynebacteriaceae</taxon>
        <taxon>Corynebacterium</taxon>
    </lineage>
</organism>
<keyword evidence="1" id="KW-0472">Membrane</keyword>
<evidence type="ECO:0000313" key="2">
    <source>
        <dbReference type="EMBL" id="AGS33819.1"/>
    </source>
</evidence>
<feature type="transmembrane region" description="Helical" evidence="1">
    <location>
        <begin position="257"/>
        <end position="276"/>
    </location>
</feature>